<name>A0A2I0WIJ3_9ASPA</name>
<dbReference type="InterPro" id="IPR009424">
    <property type="entry name" value="AGP16/20/22/41"/>
</dbReference>
<dbReference type="EMBL" id="KZ502594">
    <property type="protein sequence ID" value="PKU75462.1"/>
    <property type="molecule type" value="Genomic_DNA"/>
</dbReference>
<dbReference type="AlphaFoldDB" id="A0A2I0WIJ3"/>
<gene>
    <name evidence="2" type="ORF">MA16_Dca023048</name>
</gene>
<reference evidence="2 3" key="1">
    <citation type="journal article" date="2016" name="Sci. Rep.">
        <title>The Dendrobium catenatum Lindl. genome sequence provides insights into polysaccharide synthase, floral development and adaptive evolution.</title>
        <authorList>
            <person name="Zhang G.Q."/>
            <person name="Xu Q."/>
            <person name="Bian C."/>
            <person name="Tsai W.C."/>
            <person name="Yeh C.M."/>
            <person name="Liu K.W."/>
            <person name="Yoshida K."/>
            <person name="Zhang L.S."/>
            <person name="Chang S.B."/>
            <person name="Chen F."/>
            <person name="Shi Y."/>
            <person name="Su Y.Y."/>
            <person name="Zhang Y.Q."/>
            <person name="Chen L.J."/>
            <person name="Yin Y."/>
            <person name="Lin M."/>
            <person name="Huang H."/>
            <person name="Deng H."/>
            <person name="Wang Z.W."/>
            <person name="Zhu S.L."/>
            <person name="Zhao X."/>
            <person name="Deng C."/>
            <person name="Niu S.C."/>
            <person name="Huang J."/>
            <person name="Wang M."/>
            <person name="Liu G.H."/>
            <person name="Yang H.J."/>
            <person name="Xiao X.J."/>
            <person name="Hsiao Y.Y."/>
            <person name="Wu W.L."/>
            <person name="Chen Y.Y."/>
            <person name="Mitsuda N."/>
            <person name="Ohme-Takagi M."/>
            <person name="Luo Y.B."/>
            <person name="Van de Peer Y."/>
            <person name="Liu Z.J."/>
        </authorList>
    </citation>
    <scope>NUCLEOTIDE SEQUENCE [LARGE SCALE GENOMIC DNA]</scope>
    <source>
        <tissue evidence="2">The whole plant</tissue>
    </source>
</reference>
<accession>A0A2I0WIJ3</accession>
<protein>
    <submittedName>
        <fullName evidence="2">Uncharacterized protein</fullName>
    </submittedName>
</protein>
<sequence length="299" mass="32775">MLDTRGRFSLKCFSPFWVLESPLVIKEGGLIARHSPLPVLGKGKEVISVLDDKPKSSLSVIISRANDKEASSYGCSFADIVKNDKEIDKLIIAQNSNLESLALVTENKAISVDSGLVIYPLHNVGYSVDHSMIAKNLEIQIPQILEVVKEANKSSDFVVESVLAVQNFNYEFPIFVADPLGADPLGAAGNAHILEADLMGDYELENGFKQNSNSKFKNSTIVDEFKGGVCNDANLLEAVSTEIIADLLRAHKSDFEFKISDIQEMTKNAPSRWIDGKAIDLGIAYFLMLVALLVTFLVH</sequence>
<proteinExistence type="predicted"/>
<keyword evidence="1" id="KW-1133">Transmembrane helix</keyword>
<keyword evidence="1" id="KW-0472">Membrane</keyword>
<organism evidence="2 3">
    <name type="scientific">Dendrobium catenatum</name>
    <dbReference type="NCBI Taxonomy" id="906689"/>
    <lineage>
        <taxon>Eukaryota</taxon>
        <taxon>Viridiplantae</taxon>
        <taxon>Streptophyta</taxon>
        <taxon>Embryophyta</taxon>
        <taxon>Tracheophyta</taxon>
        <taxon>Spermatophyta</taxon>
        <taxon>Magnoliopsida</taxon>
        <taxon>Liliopsida</taxon>
        <taxon>Asparagales</taxon>
        <taxon>Orchidaceae</taxon>
        <taxon>Epidendroideae</taxon>
        <taxon>Malaxideae</taxon>
        <taxon>Dendrobiinae</taxon>
        <taxon>Dendrobium</taxon>
    </lineage>
</organism>
<dbReference type="Proteomes" id="UP000233837">
    <property type="component" value="Unassembled WGS sequence"/>
</dbReference>
<keyword evidence="1" id="KW-0812">Transmembrane</keyword>
<evidence type="ECO:0000313" key="2">
    <source>
        <dbReference type="EMBL" id="PKU75462.1"/>
    </source>
</evidence>
<evidence type="ECO:0000313" key="3">
    <source>
        <dbReference type="Proteomes" id="UP000233837"/>
    </source>
</evidence>
<dbReference type="Pfam" id="PF06376">
    <property type="entry name" value="AGP"/>
    <property type="match status" value="1"/>
</dbReference>
<feature type="transmembrane region" description="Helical" evidence="1">
    <location>
        <begin position="278"/>
        <end position="298"/>
    </location>
</feature>
<evidence type="ECO:0000256" key="1">
    <source>
        <dbReference type="SAM" id="Phobius"/>
    </source>
</evidence>
<keyword evidence="3" id="KW-1185">Reference proteome</keyword>
<reference evidence="2 3" key="2">
    <citation type="journal article" date="2017" name="Nature">
        <title>The Apostasia genome and the evolution of orchids.</title>
        <authorList>
            <person name="Zhang G.Q."/>
            <person name="Liu K.W."/>
            <person name="Li Z."/>
            <person name="Lohaus R."/>
            <person name="Hsiao Y.Y."/>
            <person name="Niu S.C."/>
            <person name="Wang J.Y."/>
            <person name="Lin Y.C."/>
            <person name="Xu Q."/>
            <person name="Chen L.J."/>
            <person name="Yoshida K."/>
            <person name="Fujiwara S."/>
            <person name="Wang Z.W."/>
            <person name="Zhang Y.Q."/>
            <person name="Mitsuda N."/>
            <person name="Wang M."/>
            <person name="Liu G.H."/>
            <person name="Pecoraro L."/>
            <person name="Huang H.X."/>
            <person name="Xiao X.J."/>
            <person name="Lin M."/>
            <person name="Wu X.Y."/>
            <person name="Wu W.L."/>
            <person name="Chen Y.Y."/>
            <person name="Chang S.B."/>
            <person name="Sakamoto S."/>
            <person name="Ohme-Takagi M."/>
            <person name="Yagi M."/>
            <person name="Zeng S.J."/>
            <person name="Shen C.Y."/>
            <person name="Yeh C.M."/>
            <person name="Luo Y.B."/>
            <person name="Tsai W.C."/>
            <person name="Van de Peer Y."/>
            <person name="Liu Z.J."/>
        </authorList>
    </citation>
    <scope>NUCLEOTIDE SEQUENCE [LARGE SCALE GENOMIC DNA]</scope>
    <source>
        <tissue evidence="2">The whole plant</tissue>
    </source>
</reference>